<dbReference type="OrthoDB" id="7763634at2759"/>
<evidence type="ECO:0000313" key="2">
    <source>
        <dbReference type="EMBL" id="CRK86598.1"/>
    </source>
</evidence>
<gene>
    <name evidence="2" type="ORF">CLUMA_CG000357</name>
</gene>
<protein>
    <submittedName>
        <fullName evidence="2">CLUMA_CG000357, isoform A</fullName>
    </submittedName>
</protein>
<evidence type="ECO:0000256" key="1">
    <source>
        <dbReference type="SAM" id="MobiDB-lite"/>
    </source>
</evidence>
<sequence length="445" mass="52437">MKNLEEGENFIKDKDVFSNLYNKQDNGPFFVIISSKNNTKFNDLEINKELMANNINGIQKIEKINFHNIKVTFNTFHQANNLTLCNTINKDNKNIYIPRNILEKRGIIEDIPNSFSLKELAEGLSSTSPVIKIQRIIINNKQYNKDLPDSINNNKKHATDKILITFRAQSLPEEVKIFHTLRKVKITRINIKFCGDCLRFGHRSSVQFPCRNKKICYKCGKDHLPTETCSDYCYMCKENHKINSQECKQREIQKNLNIEVAYNNKLFMELRNTKKNQYDSNYYGLLSTKEFPELPSTQRQTSQNFSFNKIDDRLVEARKVTTKDKQNIQPFNEIIKEAQQYYSDNKQFYANKQAHFDHKQYIKQTNEEVLNTVKERIRKRKMEEEAKKIKTNTNKTTENMETETSEQPNITTNIQSIEIDREDDNINIDKDDNMNSRQNSRNSFL</sequence>
<proteinExistence type="predicted"/>
<accession>A0A1J1HJE9</accession>
<organism evidence="2 3">
    <name type="scientific">Clunio marinus</name>
    <dbReference type="NCBI Taxonomy" id="568069"/>
    <lineage>
        <taxon>Eukaryota</taxon>
        <taxon>Metazoa</taxon>
        <taxon>Ecdysozoa</taxon>
        <taxon>Arthropoda</taxon>
        <taxon>Hexapoda</taxon>
        <taxon>Insecta</taxon>
        <taxon>Pterygota</taxon>
        <taxon>Neoptera</taxon>
        <taxon>Endopterygota</taxon>
        <taxon>Diptera</taxon>
        <taxon>Nematocera</taxon>
        <taxon>Chironomoidea</taxon>
        <taxon>Chironomidae</taxon>
        <taxon>Clunio</taxon>
    </lineage>
</organism>
<dbReference type="Proteomes" id="UP000183832">
    <property type="component" value="Unassembled WGS sequence"/>
</dbReference>
<dbReference type="EMBL" id="CVRI01000001">
    <property type="protein sequence ID" value="CRK86598.1"/>
    <property type="molecule type" value="Genomic_DNA"/>
</dbReference>
<evidence type="ECO:0000313" key="3">
    <source>
        <dbReference type="Proteomes" id="UP000183832"/>
    </source>
</evidence>
<reference evidence="2 3" key="1">
    <citation type="submission" date="2015-04" db="EMBL/GenBank/DDBJ databases">
        <authorList>
            <person name="Syromyatnikov M.Y."/>
            <person name="Popov V.N."/>
        </authorList>
    </citation>
    <scope>NUCLEOTIDE SEQUENCE [LARGE SCALE GENOMIC DNA]</scope>
</reference>
<feature type="region of interest" description="Disordered" evidence="1">
    <location>
        <begin position="383"/>
        <end position="445"/>
    </location>
</feature>
<dbReference type="AlphaFoldDB" id="A0A1J1HJE9"/>
<name>A0A1J1HJE9_9DIPT</name>
<dbReference type="STRING" id="568069.A0A1J1HJE9"/>
<feature type="compositionally biased region" description="Polar residues" evidence="1">
    <location>
        <begin position="405"/>
        <end position="416"/>
    </location>
</feature>
<keyword evidence="3" id="KW-1185">Reference proteome</keyword>
<feature type="compositionally biased region" description="Polar residues" evidence="1">
    <location>
        <begin position="436"/>
        <end position="445"/>
    </location>
</feature>